<keyword evidence="3" id="KW-1185">Reference proteome</keyword>
<dbReference type="Proteomes" id="UP000283634">
    <property type="component" value="Unassembled WGS sequence"/>
</dbReference>
<dbReference type="GeneID" id="40324795"/>
<reference evidence="2 3" key="1">
    <citation type="journal article" date="2018" name="BMC Genomics">
        <title>Genomic comparison of Trypanosoma conorhini and Trypanosoma rangeli to Trypanosoma cruzi strains of high and low virulence.</title>
        <authorList>
            <person name="Bradwell K.R."/>
            <person name="Koparde V.N."/>
            <person name="Matveyev A.V."/>
            <person name="Serrano M.G."/>
            <person name="Alves J.M."/>
            <person name="Parikh H."/>
            <person name="Huang B."/>
            <person name="Lee V."/>
            <person name="Espinosa-Alvarez O."/>
            <person name="Ortiz P.A."/>
            <person name="Costa-Martins A.G."/>
            <person name="Teixeira M.M."/>
            <person name="Buck G.A."/>
        </authorList>
    </citation>
    <scope>NUCLEOTIDE SEQUENCE [LARGE SCALE GENOMIC DNA]</scope>
    <source>
        <strain evidence="2 3">AM80</strain>
    </source>
</reference>
<dbReference type="VEuPathDB" id="TriTrypDB:TRSC58_03703"/>
<dbReference type="AlphaFoldDB" id="A0A3R7KQB7"/>
<feature type="compositionally biased region" description="Basic and acidic residues" evidence="1">
    <location>
        <begin position="81"/>
        <end position="99"/>
    </location>
</feature>
<evidence type="ECO:0000313" key="3">
    <source>
        <dbReference type="Proteomes" id="UP000283634"/>
    </source>
</evidence>
<comment type="caution">
    <text evidence="2">The sequence shown here is derived from an EMBL/GenBank/DDBJ whole genome shotgun (WGS) entry which is preliminary data.</text>
</comment>
<sequence length="129" mass="14267">MVQLDKTEEVVFSISPVASPQTENFENGKVGKVLSPEAAEEEEPITFRVSEFRLPRTPQHRTSDTAIHVVLTPPNLQHVSHPTEGDDLRATEDEMKNDKSSTNARGCSAESEVVSAVSCQMRCPCRTTR</sequence>
<evidence type="ECO:0000313" key="2">
    <source>
        <dbReference type="EMBL" id="RNF11534.1"/>
    </source>
</evidence>
<dbReference type="RefSeq" id="XP_029242244.1">
    <property type="nucleotide sequence ID" value="XM_029377925.1"/>
</dbReference>
<evidence type="ECO:0000256" key="1">
    <source>
        <dbReference type="SAM" id="MobiDB-lite"/>
    </source>
</evidence>
<organism evidence="2 3">
    <name type="scientific">Trypanosoma rangeli</name>
    <dbReference type="NCBI Taxonomy" id="5698"/>
    <lineage>
        <taxon>Eukaryota</taxon>
        <taxon>Discoba</taxon>
        <taxon>Euglenozoa</taxon>
        <taxon>Kinetoplastea</taxon>
        <taxon>Metakinetoplastina</taxon>
        <taxon>Trypanosomatida</taxon>
        <taxon>Trypanosomatidae</taxon>
        <taxon>Trypanosoma</taxon>
        <taxon>Herpetosoma</taxon>
    </lineage>
</organism>
<dbReference type="EMBL" id="MKGL01000016">
    <property type="protein sequence ID" value="RNF11534.1"/>
    <property type="molecule type" value="Genomic_DNA"/>
</dbReference>
<gene>
    <name evidence="2" type="ORF">TraAM80_00862</name>
</gene>
<protein>
    <submittedName>
        <fullName evidence="2">Uncharacterized protein</fullName>
    </submittedName>
</protein>
<proteinExistence type="predicted"/>
<feature type="region of interest" description="Disordered" evidence="1">
    <location>
        <begin position="73"/>
        <end position="111"/>
    </location>
</feature>
<accession>A0A3R7KQB7</accession>
<name>A0A3R7KQB7_TRYRA</name>